<dbReference type="GO" id="GO:0004181">
    <property type="term" value="F:metallocarboxypeptidase activity"/>
    <property type="evidence" value="ECO:0007669"/>
    <property type="project" value="InterPro"/>
</dbReference>
<evidence type="ECO:0000313" key="15">
    <source>
        <dbReference type="RefSeq" id="XP_030072024.1"/>
    </source>
</evidence>
<evidence type="ECO:0000256" key="3">
    <source>
        <dbReference type="ARBA" id="ARBA00022645"/>
    </source>
</evidence>
<keyword evidence="7" id="KW-0378">Hydrolase</keyword>
<feature type="signal peptide" evidence="12">
    <location>
        <begin position="1"/>
        <end position="19"/>
    </location>
</feature>
<dbReference type="InterPro" id="IPR057246">
    <property type="entry name" value="CARBOXYPEPT_ZN_1"/>
</dbReference>
<evidence type="ECO:0000256" key="5">
    <source>
        <dbReference type="ARBA" id="ARBA00022723"/>
    </source>
</evidence>
<evidence type="ECO:0000256" key="9">
    <source>
        <dbReference type="ARBA" id="ARBA00023049"/>
    </source>
</evidence>
<dbReference type="FunCoup" id="A0A6P7Z8K3">
    <property type="interactions" value="104"/>
</dbReference>
<feature type="active site" description="Proton donor/acceptor" evidence="11">
    <location>
        <position position="379"/>
    </location>
</feature>
<dbReference type="InterPro" id="IPR000834">
    <property type="entry name" value="Peptidase_M14"/>
</dbReference>
<dbReference type="Pfam" id="PF00246">
    <property type="entry name" value="Peptidase_M14"/>
    <property type="match status" value="1"/>
</dbReference>
<dbReference type="PROSITE" id="PS00132">
    <property type="entry name" value="CARBOXYPEPT_ZN_1"/>
    <property type="match status" value="1"/>
</dbReference>
<dbReference type="GO" id="GO:0005615">
    <property type="term" value="C:extracellular space"/>
    <property type="evidence" value="ECO:0007669"/>
    <property type="project" value="TreeGrafter"/>
</dbReference>
<feature type="chain" id="PRO_5027640248" evidence="12">
    <location>
        <begin position="20"/>
        <end position="418"/>
    </location>
</feature>
<dbReference type="GO" id="GO:0006508">
    <property type="term" value="P:proteolysis"/>
    <property type="evidence" value="ECO:0007669"/>
    <property type="project" value="UniProtKB-KW"/>
</dbReference>
<proteinExistence type="inferred from homology"/>
<dbReference type="SUPFAM" id="SSF54897">
    <property type="entry name" value="Protease propeptides/inhibitors"/>
    <property type="match status" value="1"/>
</dbReference>
<keyword evidence="14" id="KW-1185">Reference proteome</keyword>
<evidence type="ECO:0000256" key="10">
    <source>
        <dbReference type="ARBA" id="ARBA00023157"/>
    </source>
</evidence>
<evidence type="ECO:0000313" key="14">
    <source>
        <dbReference type="Proteomes" id="UP000515156"/>
    </source>
</evidence>
<keyword evidence="6 12" id="KW-0732">Signal</keyword>
<sequence>MKRMLLWGLVAVSLSVGFTRRFDRDKVLHVKPQDESQVNFVKYLSSIVQLDFWRPDSAHAIVPQMDVDFRVGAYQTENIQTLLEQNGMQYEILFQNVQEGIEKQFDGKPNSSNRRHSYSKYNKWEKIVAWTANIAAKYPDLVSRTQIGTTTEERPMYLLKVGKGSVKKAIFIDCGIHAREWISPAFCQWFVNEATKTYGKNKLMTKLLNRLTFYVLPVLNIDGYVWTWTADRMWRKNRSNSSNTNCIGTDLNRNFDSAWCTIGSSDDSCSEIYCGPAAESEKETKAVANFIRHNIQSIKAYLSFHSYSQMLLYPYSYTYELAPTHDELNNVAKAAVDALSSLYSTKYKYGPSASTIYPTSGSSDDWAYDEGIKYSFTFELRDRGKYGFLLPENLIKPTCEETMLAVKNISSYILRYVS</sequence>
<evidence type="ECO:0000256" key="11">
    <source>
        <dbReference type="PROSITE-ProRule" id="PRU01379"/>
    </source>
</evidence>
<dbReference type="GeneID" id="115478661"/>
<dbReference type="PANTHER" id="PTHR11705:SF65">
    <property type="entry name" value="MAST CELL CARBOXYPEPTIDASE A"/>
    <property type="match status" value="1"/>
</dbReference>
<dbReference type="OrthoDB" id="3626597at2759"/>
<comment type="cofactor">
    <cofactor evidence="1">
        <name>Zn(2+)</name>
        <dbReference type="ChEBI" id="CHEBI:29105"/>
    </cofactor>
</comment>
<protein>
    <submittedName>
        <fullName evidence="15">Mast cell carboxypeptidase A-like</fullName>
    </submittedName>
</protein>
<dbReference type="Pfam" id="PF02244">
    <property type="entry name" value="Propep_M14"/>
    <property type="match status" value="1"/>
</dbReference>
<keyword evidence="9" id="KW-0482">Metalloprotease</keyword>
<keyword evidence="3" id="KW-0121">Carboxypeptidase</keyword>
<dbReference type="Gene3D" id="3.30.70.340">
    <property type="entry name" value="Metallocarboxypeptidase-like"/>
    <property type="match status" value="1"/>
</dbReference>
<dbReference type="KEGG" id="muo:115478661"/>
<dbReference type="InterPro" id="IPR057247">
    <property type="entry name" value="CARBOXYPEPT_ZN_2"/>
</dbReference>
<dbReference type="SUPFAM" id="SSF53187">
    <property type="entry name" value="Zn-dependent exopeptidases"/>
    <property type="match status" value="1"/>
</dbReference>
<evidence type="ECO:0000256" key="12">
    <source>
        <dbReference type="SAM" id="SignalP"/>
    </source>
</evidence>
<evidence type="ECO:0000256" key="1">
    <source>
        <dbReference type="ARBA" id="ARBA00001947"/>
    </source>
</evidence>
<accession>A0A6P7Z8K3</accession>
<gene>
    <name evidence="15" type="primary">LOC115478661</name>
</gene>
<name>A0A6P7Z8K3_9AMPH</name>
<dbReference type="Proteomes" id="UP000515156">
    <property type="component" value="Chromosome 10"/>
</dbReference>
<dbReference type="InterPro" id="IPR036990">
    <property type="entry name" value="M14A-like_propep"/>
</dbReference>
<keyword evidence="4" id="KW-0645">Protease</keyword>
<organism evidence="14 15">
    <name type="scientific">Microcaecilia unicolor</name>
    <dbReference type="NCBI Taxonomy" id="1415580"/>
    <lineage>
        <taxon>Eukaryota</taxon>
        <taxon>Metazoa</taxon>
        <taxon>Chordata</taxon>
        <taxon>Craniata</taxon>
        <taxon>Vertebrata</taxon>
        <taxon>Euteleostomi</taxon>
        <taxon>Amphibia</taxon>
        <taxon>Gymnophiona</taxon>
        <taxon>Siphonopidae</taxon>
        <taxon>Microcaecilia</taxon>
    </lineage>
</organism>
<dbReference type="PANTHER" id="PTHR11705">
    <property type="entry name" value="PROTEASE FAMILY M14 CARBOXYPEPTIDASE A,B"/>
    <property type="match status" value="1"/>
</dbReference>
<dbReference type="SMART" id="SM00631">
    <property type="entry name" value="Zn_pept"/>
    <property type="match status" value="1"/>
</dbReference>
<dbReference type="Gene3D" id="3.40.630.10">
    <property type="entry name" value="Zn peptidases"/>
    <property type="match status" value="1"/>
</dbReference>
<evidence type="ECO:0000256" key="4">
    <source>
        <dbReference type="ARBA" id="ARBA00022670"/>
    </source>
</evidence>
<feature type="domain" description="Peptidase M14" evidence="13">
    <location>
        <begin position="120"/>
        <end position="413"/>
    </location>
</feature>
<dbReference type="FunFam" id="3.40.630.10:FF:000001">
    <property type="entry name" value="Carboxypeptidase B"/>
    <property type="match status" value="1"/>
</dbReference>
<evidence type="ECO:0000256" key="8">
    <source>
        <dbReference type="ARBA" id="ARBA00022833"/>
    </source>
</evidence>
<dbReference type="InterPro" id="IPR003146">
    <property type="entry name" value="M14A_act_pep"/>
</dbReference>
<dbReference type="GO" id="GO:0008270">
    <property type="term" value="F:zinc ion binding"/>
    <property type="evidence" value="ECO:0007669"/>
    <property type="project" value="InterPro"/>
</dbReference>
<keyword evidence="5" id="KW-0479">Metal-binding</keyword>
<dbReference type="RefSeq" id="XP_030072024.1">
    <property type="nucleotide sequence ID" value="XM_030216164.1"/>
</dbReference>
<reference evidence="15" key="1">
    <citation type="submission" date="2025-08" db="UniProtKB">
        <authorList>
            <consortium name="RefSeq"/>
        </authorList>
    </citation>
    <scope>IDENTIFICATION</scope>
</reference>
<evidence type="ECO:0000256" key="6">
    <source>
        <dbReference type="ARBA" id="ARBA00022729"/>
    </source>
</evidence>
<dbReference type="InParanoid" id="A0A6P7Z8K3"/>
<keyword evidence="8" id="KW-0862">Zinc</keyword>
<evidence type="ECO:0000256" key="2">
    <source>
        <dbReference type="ARBA" id="ARBA00005988"/>
    </source>
</evidence>
<dbReference type="FunFam" id="3.30.70.340:FF:000002">
    <property type="entry name" value="Carboxypeptidase A"/>
    <property type="match status" value="1"/>
</dbReference>
<dbReference type="PRINTS" id="PR00765">
    <property type="entry name" value="CRBOXYPTASEA"/>
</dbReference>
<dbReference type="AlphaFoldDB" id="A0A6P7Z8K3"/>
<dbReference type="PROSITE" id="PS52035">
    <property type="entry name" value="PEPTIDASE_M14"/>
    <property type="match status" value="1"/>
</dbReference>
<dbReference type="PROSITE" id="PS00133">
    <property type="entry name" value="CARBOXYPEPT_ZN_2"/>
    <property type="match status" value="1"/>
</dbReference>
<evidence type="ECO:0000259" key="13">
    <source>
        <dbReference type="PROSITE" id="PS52035"/>
    </source>
</evidence>
<evidence type="ECO:0000256" key="7">
    <source>
        <dbReference type="ARBA" id="ARBA00022801"/>
    </source>
</evidence>
<keyword evidence="10" id="KW-1015">Disulfide bond</keyword>
<comment type="similarity">
    <text evidence="2 11">Belongs to the peptidase M14 family.</text>
</comment>